<keyword evidence="5 12" id="KW-0813">Transport</keyword>
<proteinExistence type="inferred from homology"/>
<reference evidence="13 14" key="1">
    <citation type="submission" date="2019-05" db="EMBL/GenBank/DDBJ databases">
        <title>Marivita sp. nov. isolated from sea sediment.</title>
        <authorList>
            <person name="Kim W."/>
        </authorList>
    </citation>
    <scope>NUCLEOTIDE SEQUENCE [LARGE SCALE GENOMIC DNA]</scope>
    <source>
        <strain evidence="13 14">CAU 1492</strain>
    </source>
</reference>
<feature type="transmembrane region" description="Helical" evidence="12">
    <location>
        <begin position="12"/>
        <end position="32"/>
    </location>
</feature>
<evidence type="ECO:0000256" key="2">
    <source>
        <dbReference type="ARBA" id="ARBA00004377"/>
    </source>
</evidence>
<dbReference type="RefSeq" id="WP_138863837.1">
    <property type="nucleotide sequence ID" value="NZ_VCPC01000002.1"/>
</dbReference>
<accession>A0ABY2XAC5</accession>
<evidence type="ECO:0000256" key="6">
    <source>
        <dbReference type="ARBA" id="ARBA00022475"/>
    </source>
</evidence>
<dbReference type="Proteomes" id="UP001191082">
    <property type="component" value="Unassembled WGS sequence"/>
</dbReference>
<gene>
    <name evidence="13" type="primary">ccmD</name>
    <name evidence="13" type="ORF">FGK64_11030</name>
</gene>
<keyword evidence="11 12" id="KW-0472">Membrane</keyword>
<dbReference type="NCBIfam" id="TIGR03141">
    <property type="entry name" value="cytochro_ccmD"/>
    <property type="match status" value="1"/>
</dbReference>
<comment type="function">
    <text evidence="1 12">Required for the export of heme to the periplasm for the biogenesis of c-type cytochromes.</text>
</comment>
<keyword evidence="6 12" id="KW-1003">Cell membrane</keyword>
<sequence>MSVDLGKYATTVLSAYAASLVLLALLVAVTFWRGRKIRARMTALDATKSKARSDAAH</sequence>
<protein>
    <recommendedName>
        <fullName evidence="4 12">Heme exporter protein D</fullName>
    </recommendedName>
</protein>
<evidence type="ECO:0000256" key="8">
    <source>
        <dbReference type="ARBA" id="ARBA00022692"/>
    </source>
</evidence>
<evidence type="ECO:0000256" key="10">
    <source>
        <dbReference type="ARBA" id="ARBA00022989"/>
    </source>
</evidence>
<evidence type="ECO:0000256" key="5">
    <source>
        <dbReference type="ARBA" id="ARBA00022448"/>
    </source>
</evidence>
<keyword evidence="8 12" id="KW-0812">Transmembrane</keyword>
<evidence type="ECO:0000256" key="11">
    <source>
        <dbReference type="ARBA" id="ARBA00023136"/>
    </source>
</evidence>
<dbReference type="EMBL" id="VCPC01000002">
    <property type="protein sequence ID" value="TMV13281.1"/>
    <property type="molecule type" value="Genomic_DNA"/>
</dbReference>
<evidence type="ECO:0000313" key="13">
    <source>
        <dbReference type="EMBL" id="TMV13281.1"/>
    </source>
</evidence>
<evidence type="ECO:0000256" key="12">
    <source>
        <dbReference type="RuleBase" id="RU363101"/>
    </source>
</evidence>
<evidence type="ECO:0000256" key="3">
    <source>
        <dbReference type="ARBA" id="ARBA00008741"/>
    </source>
</evidence>
<evidence type="ECO:0000256" key="9">
    <source>
        <dbReference type="ARBA" id="ARBA00022748"/>
    </source>
</evidence>
<comment type="similarity">
    <text evidence="3 12">Belongs to the CcmD/CycX/HelD family.</text>
</comment>
<comment type="caution">
    <text evidence="13">The sequence shown here is derived from an EMBL/GenBank/DDBJ whole genome shotgun (WGS) entry which is preliminary data.</text>
</comment>
<dbReference type="Pfam" id="PF04995">
    <property type="entry name" value="CcmD"/>
    <property type="match status" value="1"/>
</dbReference>
<name>A0ABY2XAC5_9RHOB</name>
<organism evidence="13 14">
    <name type="scientific">Arenibacterium halophilum</name>
    <dbReference type="NCBI Taxonomy" id="2583821"/>
    <lineage>
        <taxon>Bacteria</taxon>
        <taxon>Pseudomonadati</taxon>
        <taxon>Pseudomonadota</taxon>
        <taxon>Alphaproteobacteria</taxon>
        <taxon>Rhodobacterales</taxon>
        <taxon>Paracoccaceae</taxon>
        <taxon>Arenibacterium</taxon>
    </lineage>
</organism>
<keyword evidence="9 12" id="KW-0201">Cytochrome c-type biogenesis</keyword>
<dbReference type="InterPro" id="IPR007078">
    <property type="entry name" value="Haem_export_protD_CcmD"/>
</dbReference>
<keyword evidence="10 12" id="KW-1133">Transmembrane helix</keyword>
<evidence type="ECO:0000256" key="1">
    <source>
        <dbReference type="ARBA" id="ARBA00002442"/>
    </source>
</evidence>
<evidence type="ECO:0000313" key="14">
    <source>
        <dbReference type="Proteomes" id="UP001191082"/>
    </source>
</evidence>
<keyword evidence="14" id="KW-1185">Reference proteome</keyword>
<comment type="subcellular location">
    <subcellularLocation>
        <location evidence="2 12">Cell inner membrane</location>
        <topology evidence="2 12">Single-pass membrane protein</topology>
    </subcellularLocation>
</comment>
<evidence type="ECO:0000256" key="7">
    <source>
        <dbReference type="ARBA" id="ARBA00022519"/>
    </source>
</evidence>
<keyword evidence="7 12" id="KW-0997">Cell inner membrane</keyword>
<evidence type="ECO:0000256" key="4">
    <source>
        <dbReference type="ARBA" id="ARBA00016461"/>
    </source>
</evidence>